<keyword evidence="2" id="KW-0732">Signal</keyword>
<proteinExistence type="predicted"/>
<sequence>MVWTLKGRGLALLVAVPLLGAVPAAHADGPGPSAHKGDKGSHSKPAHKHKAHKHKSSKHKPSKHKPSKHKPSKHKPSKHESSKHKGSKGSKHKGWKHEARVMSLRMRSPKQAVVPGRTYTWTFTVAARGKGTRGKAAFKATLPRTLAYVSGEKHCKSAGQKVYCCLGTLEKGEEATGTIRAKVTRRAKPGARISPRGTAVWGRNRVTHRFPAVRVARTAVLALPERAPATARSGAEIPYTPRHPVARPGRDGYQDGNHASSNLH</sequence>
<accession>A0A239GAB0</accession>
<feature type="region of interest" description="Disordered" evidence="1">
    <location>
        <begin position="230"/>
        <end position="264"/>
    </location>
</feature>
<feature type="domain" description="DUF11" evidence="3">
    <location>
        <begin position="108"/>
        <end position="185"/>
    </location>
</feature>
<organism evidence="4 5">
    <name type="scientific">Actinomadura meyerae</name>
    <dbReference type="NCBI Taxonomy" id="240840"/>
    <lineage>
        <taxon>Bacteria</taxon>
        <taxon>Bacillati</taxon>
        <taxon>Actinomycetota</taxon>
        <taxon>Actinomycetes</taxon>
        <taxon>Streptosporangiales</taxon>
        <taxon>Thermomonosporaceae</taxon>
        <taxon>Actinomadura</taxon>
    </lineage>
</organism>
<feature type="compositionally biased region" description="Basic residues" evidence="1">
    <location>
        <begin position="42"/>
        <end position="95"/>
    </location>
</feature>
<reference evidence="4 5" key="1">
    <citation type="submission" date="2017-06" db="EMBL/GenBank/DDBJ databases">
        <authorList>
            <person name="Kim H.J."/>
            <person name="Triplett B.A."/>
        </authorList>
    </citation>
    <scope>NUCLEOTIDE SEQUENCE [LARGE SCALE GENOMIC DNA]</scope>
    <source>
        <strain evidence="4 5">DSM 44715</strain>
    </source>
</reference>
<evidence type="ECO:0000313" key="5">
    <source>
        <dbReference type="Proteomes" id="UP000198318"/>
    </source>
</evidence>
<evidence type="ECO:0000259" key="3">
    <source>
        <dbReference type="Pfam" id="PF01345"/>
    </source>
</evidence>
<dbReference type="Proteomes" id="UP000198318">
    <property type="component" value="Unassembled WGS sequence"/>
</dbReference>
<dbReference type="Pfam" id="PF01345">
    <property type="entry name" value="DUF11"/>
    <property type="match status" value="1"/>
</dbReference>
<name>A0A239GAB0_9ACTN</name>
<evidence type="ECO:0000313" key="4">
    <source>
        <dbReference type="EMBL" id="SNS65373.1"/>
    </source>
</evidence>
<feature type="chain" id="PRO_5012895976" description="DUF11 domain-containing protein" evidence="2">
    <location>
        <begin position="28"/>
        <end position="264"/>
    </location>
</feature>
<evidence type="ECO:0000256" key="1">
    <source>
        <dbReference type="SAM" id="MobiDB-lite"/>
    </source>
</evidence>
<gene>
    <name evidence="4" type="ORF">SAMN05443665_100765</name>
</gene>
<feature type="region of interest" description="Disordered" evidence="1">
    <location>
        <begin position="27"/>
        <end position="96"/>
    </location>
</feature>
<feature type="signal peptide" evidence="2">
    <location>
        <begin position="1"/>
        <end position="27"/>
    </location>
</feature>
<dbReference type="InterPro" id="IPR001434">
    <property type="entry name" value="OmcB-like_DUF11"/>
</dbReference>
<protein>
    <recommendedName>
        <fullName evidence="3">DUF11 domain-containing protein</fullName>
    </recommendedName>
</protein>
<evidence type="ECO:0000256" key="2">
    <source>
        <dbReference type="SAM" id="SignalP"/>
    </source>
</evidence>
<dbReference type="EMBL" id="FZOR01000007">
    <property type="protein sequence ID" value="SNS65373.1"/>
    <property type="molecule type" value="Genomic_DNA"/>
</dbReference>
<dbReference type="AlphaFoldDB" id="A0A239GAB0"/>
<dbReference type="RefSeq" id="WP_089325662.1">
    <property type="nucleotide sequence ID" value="NZ_FZOR01000007.1"/>
</dbReference>
<dbReference type="OrthoDB" id="3478158at2"/>
<keyword evidence="5" id="KW-1185">Reference proteome</keyword>